<comment type="caution">
    <text evidence="1">The sequence shown here is derived from an EMBL/GenBank/DDBJ whole genome shotgun (WGS) entry which is preliminary data.</text>
</comment>
<gene>
    <name evidence="1" type="ORF">GCM10007927_17400</name>
</gene>
<sequence length="107" mass="11601">MSQTQATTAAVAEIVTFRLNEGADPTAFVTAARAIEPMLKASGNVLSRTLSCDKDGMWTDHVTWTTMEAAKSTAEAMMADPIAAPMMQMIDPAHVSMRHGLIKYQQE</sequence>
<protein>
    <recommendedName>
        <fullName evidence="3">Antibiotic biosynthesis monooxygenase</fullName>
    </recommendedName>
</protein>
<organism evidence="1 2">
    <name type="scientific">Sulfitobacter pacificus</name>
    <dbReference type="NCBI Taxonomy" id="1499314"/>
    <lineage>
        <taxon>Bacteria</taxon>
        <taxon>Pseudomonadati</taxon>
        <taxon>Pseudomonadota</taxon>
        <taxon>Alphaproteobacteria</taxon>
        <taxon>Rhodobacterales</taxon>
        <taxon>Roseobacteraceae</taxon>
        <taxon>Sulfitobacter</taxon>
    </lineage>
</organism>
<reference evidence="1" key="2">
    <citation type="submission" date="2023-01" db="EMBL/GenBank/DDBJ databases">
        <title>Draft genome sequence of Sulfitobacter pacificus strain NBRC 109915.</title>
        <authorList>
            <person name="Sun Q."/>
            <person name="Mori K."/>
        </authorList>
    </citation>
    <scope>NUCLEOTIDE SEQUENCE</scope>
    <source>
        <strain evidence="1">NBRC 109915</strain>
    </source>
</reference>
<dbReference type="Proteomes" id="UP001161388">
    <property type="component" value="Unassembled WGS sequence"/>
</dbReference>
<evidence type="ECO:0000313" key="2">
    <source>
        <dbReference type="Proteomes" id="UP001161388"/>
    </source>
</evidence>
<name>A0ABQ5VIP2_9RHOB</name>
<keyword evidence="2" id="KW-1185">Reference proteome</keyword>
<evidence type="ECO:0000313" key="1">
    <source>
        <dbReference type="EMBL" id="GLQ26937.1"/>
    </source>
</evidence>
<proteinExistence type="predicted"/>
<dbReference type="RefSeq" id="WP_284372537.1">
    <property type="nucleotide sequence ID" value="NZ_BSNL01000001.1"/>
</dbReference>
<reference evidence="1" key="1">
    <citation type="journal article" date="2014" name="Int. J. Syst. Evol. Microbiol.">
        <title>Complete genome of a new Firmicutes species belonging to the dominant human colonic microbiota ('Ruminococcus bicirculans') reveals two chromosomes and a selective capacity to utilize plant glucans.</title>
        <authorList>
            <consortium name="NISC Comparative Sequencing Program"/>
            <person name="Wegmann U."/>
            <person name="Louis P."/>
            <person name="Goesmann A."/>
            <person name="Henrissat B."/>
            <person name="Duncan S.H."/>
            <person name="Flint H.J."/>
        </authorList>
    </citation>
    <scope>NUCLEOTIDE SEQUENCE</scope>
    <source>
        <strain evidence="1">NBRC 109915</strain>
    </source>
</reference>
<dbReference type="InterPro" id="IPR011008">
    <property type="entry name" value="Dimeric_a/b-barrel"/>
</dbReference>
<evidence type="ECO:0008006" key="3">
    <source>
        <dbReference type="Google" id="ProtNLM"/>
    </source>
</evidence>
<dbReference type="EMBL" id="BSNL01000001">
    <property type="protein sequence ID" value="GLQ26937.1"/>
    <property type="molecule type" value="Genomic_DNA"/>
</dbReference>
<accession>A0ABQ5VIP2</accession>
<dbReference type="SUPFAM" id="SSF54909">
    <property type="entry name" value="Dimeric alpha+beta barrel"/>
    <property type="match status" value="1"/>
</dbReference>